<evidence type="ECO:0000256" key="1">
    <source>
        <dbReference type="ARBA" id="ARBA00022527"/>
    </source>
</evidence>
<dbReference type="InterPro" id="IPR017441">
    <property type="entry name" value="Protein_kinase_ATP_BS"/>
</dbReference>
<dbReference type="PROSITE" id="PS50011">
    <property type="entry name" value="PROTEIN_KINASE_DOM"/>
    <property type="match status" value="1"/>
</dbReference>
<sequence length="472" mass="52811">MSSQPPTPPPRDPTSERTFRFHELGTPCEWAESYHPGGFHPVHFGDVFNDRYEVIRKLGHGSFGTVWLAWDYSLSRYVALKVEVAKLYGSGELSIQNFISEKAPQDHDSQFIVQLLDSFVHEGPNGKHQCLVLEPMGPSLSSVLNAPVEIYDPLNPSWPRFPKHQTRAILRNVLCGLQFLHANGVVHGDLQSGNILFALQDLGTIGREQLQQDKSNSQIDSLHRLDGKPDKWAPSYLAVAKPLSDYTLPEEEQVVKIADMGGAFLANNPPNSVVTPAGLRAPELILNCHPTGFGIDIWSLGCLLFEFLTGQPLFQIPPIGVSREGVDDGHLIQLTDIIHPLPEDMIKQWPRASKYYGPSGERLDSKPWHYSLGDGSDDDTADWPDGEGEAQDSVGEDEDLDECEDEYGEEEAASKPYDSLEKFFKDSKPDDIGEEEEREIVALLRWIFEIDPLKRPSARGLLEHPWIKGDNF</sequence>
<evidence type="ECO:0000259" key="8">
    <source>
        <dbReference type="PROSITE" id="PS50011"/>
    </source>
</evidence>
<comment type="caution">
    <text evidence="9">The sequence shown here is derived from an EMBL/GenBank/DDBJ whole genome shotgun (WGS) entry which is preliminary data.</text>
</comment>
<feature type="domain" description="Protein kinase" evidence="8">
    <location>
        <begin position="52"/>
        <end position="467"/>
    </location>
</feature>
<feature type="binding site" evidence="6">
    <location>
        <position position="81"/>
    </location>
    <ligand>
        <name>ATP</name>
        <dbReference type="ChEBI" id="CHEBI:30616"/>
    </ligand>
</feature>
<name>A0AAJ0BXW7_9PEZI</name>
<dbReference type="InterPro" id="IPR051175">
    <property type="entry name" value="CLK_kinases"/>
</dbReference>
<evidence type="ECO:0000256" key="3">
    <source>
        <dbReference type="ARBA" id="ARBA00022741"/>
    </source>
</evidence>
<keyword evidence="5 6" id="KW-0067">ATP-binding</keyword>
<organism evidence="9 10">
    <name type="scientific">Phialemonium atrogriseum</name>
    <dbReference type="NCBI Taxonomy" id="1093897"/>
    <lineage>
        <taxon>Eukaryota</taxon>
        <taxon>Fungi</taxon>
        <taxon>Dikarya</taxon>
        <taxon>Ascomycota</taxon>
        <taxon>Pezizomycotina</taxon>
        <taxon>Sordariomycetes</taxon>
        <taxon>Sordariomycetidae</taxon>
        <taxon>Cephalothecales</taxon>
        <taxon>Cephalothecaceae</taxon>
        <taxon>Phialemonium</taxon>
    </lineage>
</organism>
<dbReference type="GO" id="GO:0004674">
    <property type="term" value="F:protein serine/threonine kinase activity"/>
    <property type="evidence" value="ECO:0007669"/>
    <property type="project" value="UniProtKB-KW"/>
</dbReference>
<dbReference type="Pfam" id="PF00069">
    <property type="entry name" value="Pkinase"/>
    <property type="match status" value="2"/>
</dbReference>
<dbReference type="InterPro" id="IPR011009">
    <property type="entry name" value="Kinase-like_dom_sf"/>
</dbReference>
<evidence type="ECO:0000256" key="7">
    <source>
        <dbReference type="SAM" id="MobiDB-lite"/>
    </source>
</evidence>
<evidence type="ECO:0000313" key="10">
    <source>
        <dbReference type="Proteomes" id="UP001244011"/>
    </source>
</evidence>
<accession>A0AAJ0BXW7</accession>
<proteinExistence type="predicted"/>
<dbReference type="PANTHER" id="PTHR45646">
    <property type="entry name" value="SERINE/THREONINE-PROTEIN KINASE DOA-RELATED"/>
    <property type="match status" value="1"/>
</dbReference>
<dbReference type="GO" id="GO:0005634">
    <property type="term" value="C:nucleus"/>
    <property type="evidence" value="ECO:0007669"/>
    <property type="project" value="TreeGrafter"/>
</dbReference>
<keyword evidence="3 6" id="KW-0547">Nucleotide-binding</keyword>
<dbReference type="Proteomes" id="UP001244011">
    <property type="component" value="Unassembled WGS sequence"/>
</dbReference>
<evidence type="ECO:0000256" key="2">
    <source>
        <dbReference type="ARBA" id="ARBA00022679"/>
    </source>
</evidence>
<evidence type="ECO:0000256" key="6">
    <source>
        <dbReference type="PROSITE-ProRule" id="PRU10141"/>
    </source>
</evidence>
<reference evidence="9" key="1">
    <citation type="submission" date="2023-06" db="EMBL/GenBank/DDBJ databases">
        <title>Genome-scale phylogeny and comparative genomics of the fungal order Sordariales.</title>
        <authorList>
            <consortium name="Lawrence Berkeley National Laboratory"/>
            <person name="Hensen N."/>
            <person name="Bonometti L."/>
            <person name="Westerberg I."/>
            <person name="Brannstrom I.O."/>
            <person name="Guillou S."/>
            <person name="Cros-Aarteil S."/>
            <person name="Calhoun S."/>
            <person name="Haridas S."/>
            <person name="Kuo A."/>
            <person name="Mondo S."/>
            <person name="Pangilinan J."/>
            <person name="Riley R."/>
            <person name="Labutti K."/>
            <person name="Andreopoulos B."/>
            <person name="Lipzen A."/>
            <person name="Chen C."/>
            <person name="Yanf M."/>
            <person name="Daum C."/>
            <person name="Ng V."/>
            <person name="Clum A."/>
            <person name="Steindorff A."/>
            <person name="Ohm R."/>
            <person name="Martin F."/>
            <person name="Silar P."/>
            <person name="Natvig D."/>
            <person name="Lalanne C."/>
            <person name="Gautier V."/>
            <person name="Ament-Velasquez S.L."/>
            <person name="Kruys A."/>
            <person name="Hutchinson M.I."/>
            <person name="Powell A.J."/>
            <person name="Barry K."/>
            <person name="Miller A.N."/>
            <person name="Grigoriev I.V."/>
            <person name="Debuchy R."/>
            <person name="Gladieux P."/>
            <person name="Thoren M.H."/>
            <person name="Johannesson H."/>
        </authorList>
    </citation>
    <scope>NUCLEOTIDE SEQUENCE</scope>
    <source>
        <strain evidence="9">8032-3</strain>
    </source>
</reference>
<gene>
    <name evidence="9" type="ORF">QBC33DRAFT_542525</name>
</gene>
<keyword evidence="10" id="KW-1185">Reference proteome</keyword>
<dbReference type="PANTHER" id="PTHR45646:SF11">
    <property type="entry name" value="SERINE_THREONINE-PROTEIN KINASE DOA"/>
    <property type="match status" value="1"/>
</dbReference>
<dbReference type="SUPFAM" id="SSF56112">
    <property type="entry name" value="Protein kinase-like (PK-like)"/>
    <property type="match status" value="1"/>
</dbReference>
<dbReference type="RefSeq" id="XP_060282543.1">
    <property type="nucleotide sequence ID" value="XM_060428281.1"/>
</dbReference>
<feature type="region of interest" description="Disordered" evidence="7">
    <location>
        <begin position="366"/>
        <end position="434"/>
    </location>
</feature>
<dbReference type="PROSITE" id="PS00107">
    <property type="entry name" value="PROTEIN_KINASE_ATP"/>
    <property type="match status" value="1"/>
</dbReference>
<keyword evidence="2" id="KW-0808">Transferase</keyword>
<evidence type="ECO:0000313" key="9">
    <source>
        <dbReference type="EMBL" id="KAK1766330.1"/>
    </source>
</evidence>
<dbReference type="EMBL" id="MU839012">
    <property type="protein sequence ID" value="KAK1766330.1"/>
    <property type="molecule type" value="Genomic_DNA"/>
</dbReference>
<dbReference type="Gene3D" id="1.10.510.10">
    <property type="entry name" value="Transferase(Phosphotransferase) domain 1"/>
    <property type="match status" value="2"/>
</dbReference>
<dbReference type="InterPro" id="IPR000719">
    <property type="entry name" value="Prot_kinase_dom"/>
</dbReference>
<feature type="compositionally biased region" description="Acidic residues" evidence="7">
    <location>
        <begin position="375"/>
        <end position="411"/>
    </location>
</feature>
<feature type="compositionally biased region" description="Basic and acidic residues" evidence="7">
    <location>
        <begin position="418"/>
        <end position="431"/>
    </location>
</feature>
<evidence type="ECO:0000256" key="4">
    <source>
        <dbReference type="ARBA" id="ARBA00022777"/>
    </source>
</evidence>
<dbReference type="Gene3D" id="3.30.200.20">
    <property type="entry name" value="Phosphorylase Kinase, domain 1"/>
    <property type="match status" value="1"/>
</dbReference>
<dbReference type="GeneID" id="85311468"/>
<dbReference type="AlphaFoldDB" id="A0AAJ0BXW7"/>
<protein>
    <submittedName>
        <fullName evidence="9">Serine/threonine-protein kinase SRPK3</fullName>
    </submittedName>
</protein>
<keyword evidence="1" id="KW-0723">Serine/threonine-protein kinase</keyword>
<dbReference type="GO" id="GO:0043484">
    <property type="term" value="P:regulation of RNA splicing"/>
    <property type="evidence" value="ECO:0007669"/>
    <property type="project" value="TreeGrafter"/>
</dbReference>
<dbReference type="GO" id="GO:0005524">
    <property type="term" value="F:ATP binding"/>
    <property type="evidence" value="ECO:0007669"/>
    <property type="project" value="UniProtKB-UniRule"/>
</dbReference>
<keyword evidence="4 9" id="KW-0418">Kinase</keyword>
<evidence type="ECO:0000256" key="5">
    <source>
        <dbReference type="ARBA" id="ARBA00022840"/>
    </source>
</evidence>